<sequence length="428" mass="48008">MPIRWYSSGAPANDMRSSLDVGNYYPKSVVPSRSTARSNKMTTREGDKGVNQELDTAASQQQQASKAQSESDNKVDIKELIQKTLEKWIPRSADEERLKSIMISQRYKFDLEGINKSIFEPIWELLDRGGKRWRSTLVLLVAEALGKKVEDVIDLCVITEIIHNGSLIIDDIEDSSDVRRGKPCLHHMVGLDIAVNVGNMMYFLPMKVLEEKKKTLSVDTLLQCYEVYSQEMINVHLGQGLDICWHSRKLGEDHEPTVEHYLHMCANKTGALARMSVKLSAIVCGGESLQVEALGKFAESLGVAFQIQDDLLNLMEGNSEGSLAAGKGGVGEDIHEGKRTLMVIHSFTHGTVDDARRLKDILSMKTYDQVLIREAIDIMERSGSMQYAKEKAQQVLKEAWAEVDDVLPQTKAKDRLKALAHYMIERSI</sequence>
<dbReference type="AlphaFoldDB" id="A0A2P6NMM7"/>
<accession>A0A2P6NMM7</accession>
<dbReference type="CDD" id="cd00685">
    <property type="entry name" value="Trans_IPPS_HT"/>
    <property type="match status" value="1"/>
</dbReference>
<dbReference type="OrthoDB" id="6921389at2759"/>
<dbReference type="PANTHER" id="PTHR12001:SF44">
    <property type="entry name" value="GERANYLGERANYL PYROPHOSPHATE SYNTHASE"/>
    <property type="match status" value="1"/>
</dbReference>
<evidence type="ECO:0000256" key="3">
    <source>
        <dbReference type="RuleBase" id="RU004466"/>
    </source>
</evidence>
<keyword evidence="1" id="KW-0479">Metal-binding</keyword>
<dbReference type="SFLD" id="SFLDS00005">
    <property type="entry name" value="Isoprenoid_Synthase_Type_I"/>
    <property type="match status" value="1"/>
</dbReference>
<evidence type="ECO:0000256" key="4">
    <source>
        <dbReference type="SAM" id="MobiDB-lite"/>
    </source>
</evidence>
<dbReference type="PROSITE" id="PS00723">
    <property type="entry name" value="POLYPRENYL_SYNTHASE_1"/>
    <property type="match status" value="1"/>
</dbReference>
<comment type="caution">
    <text evidence="5">The sequence shown here is derived from an EMBL/GenBank/DDBJ whole genome shotgun (WGS) entry which is preliminary data.</text>
</comment>
<evidence type="ECO:0000313" key="6">
    <source>
        <dbReference type="Proteomes" id="UP000241769"/>
    </source>
</evidence>
<dbReference type="Gene3D" id="1.10.600.10">
    <property type="entry name" value="Farnesyl Diphosphate Synthase"/>
    <property type="match status" value="1"/>
</dbReference>
<dbReference type="PROSITE" id="PS00444">
    <property type="entry name" value="POLYPRENYL_SYNTHASE_2"/>
    <property type="match status" value="1"/>
</dbReference>
<dbReference type="STRING" id="1890364.A0A2P6NMM7"/>
<evidence type="ECO:0000313" key="5">
    <source>
        <dbReference type="EMBL" id="PRP85189.1"/>
    </source>
</evidence>
<dbReference type="InterPro" id="IPR000092">
    <property type="entry name" value="Polyprenyl_synt"/>
</dbReference>
<dbReference type="Pfam" id="PF00348">
    <property type="entry name" value="polyprenyl_synt"/>
    <property type="match status" value="1"/>
</dbReference>
<dbReference type="PANTHER" id="PTHR12001">
    <property type="entry name" value="GERANYLGERANYL PYROPHOSPHATE SYNTHASE"/>
    <property type="match status" value="1"/>
</dbReference>
<dbReference type="EMBL" id="MDYQ01000049">
    <property type="protein sequence ID" value="PRP85189.1"/>
    <property type="molecule type" value="Genomic_DNA"/>
</dbReference>
<keyword evidence="6" id="KW-1185">Reference proteome</keyword>
<keyword evidence="2" id="KW-0460">Magnesium</keyword>
<protein>
    <submittedName>
        <fullName evidence="5">Polyprenyl synthetase</fullName>
    </submittedName>
</protein>
<keyword evidence="3" id="KW-0808">Transferase</keyword>
<name>A0A2P6NMM7_9EUKA</name>
<reference evidence="5 6" key="1">
    <citation type="journal article" date="2018" name="Genome Biol. Evol.">
        <title>Multiple Roots of Fruiting Body Formation in Amoebozoa.</title>
        <authorList>
            <person name="Hillmann F."/>
            <person name="Forbes G."/>
            <person name="Novohradska S."/>
            <person name="Ferling I."/>
            <person name="Riege K."/>
            <person name="Groth M."/>
            <person name="Westermann M."/>
            <person name="Marz M."/>
            <person name="Spaller T."/>
            <person name="Winckler T."/>
            <person name="Schaap P."/>
            <person name="Glockner G."/>
        </authorList>
    </citation>
    <scope>NUCLEOTIDE SEQUENCE [LARGE SCALE GENOMIC DNA]</scope>
    <source>
        <strain evidence="5 6">Jena</strain>
    </source>
</reference>
<dbReference type="GO" id="GO:0008299">
    <property type="term" value="P:isoprenoid biosynthetic process"/>
    <property type="evidence" value="ECO:0007669"/>
    <property type="project" value="InterPro"/>
</dbReference>
<dbReference type="FunCoup" id="A0A2P6NMM7">
    <property type="interactions" value="33"/>
</dbReference>
<evidence type="ECO:0000256" key="2">
    <source>
        <dbReference type="ARBA" id="ARBA00022842"/>
    </source>
</evidence>
<dbReference type="Proteomes" id="UP000241769">
    <property type="component" value="Unassembled WGS sequence"/>
</dbReference>
<feature type="compositionally biased region" description="Polar residues" evidence="4">
    <location>
        <begin position="31"/>
        <end position="41"/>
    </location>
</feature>
<comment type="similarity">
    <text evidence="3">Belongs to the FPP/GGPP synthase family.</text>
</comment>
<feature type="region of interest" description="Disordered" evidence="4">
    <location>
        <begin position="1"/>
        <end position="73"/>
    </location>
</feature>
<dbReference type="SUPFAM" id="SSF48576">
    <property type="entry name" value="Terpenoid synthases"/>
    <property type="match status" value="1"/>
</dbReference>
<dbReference type="InParanoid" id="A0A2P6NMM7"/>
<evidence type="ECO:0000256" key="1">
    <source>
        <dbReference type="ARBA" id="ARBA00022723"/>
    </source>
</evidence>
<dbReference type="GO" id="GO:0046872">
    <property type="term" value="F:metal ion binding"/>
    <property type="evidence" value="ECO:0007669"/>
    <property type="project" value="UniProtKB-KW"/>
</dbReference>
<proteinExistence type="inferred from homology"/>
<gene>
    <name evidence="5" type="ORF">PROFUN_07136</name>
</gene>
<dbReference type="InterPro" id="IPR008949">
    <property type="entry name" value="Isoprenoid_synthase_dom_sf"/>
</dbReference>
<dbReference type="SFLD" id="SFLDG01017">
    <property type="entry name" value="Polyprenyl_Transferase_Like"/>
    <property type="match status" value="1"/>
</dbReference>
<dbReference type="GO" id="GO:0004659">
    <property type="term" value="F:prenyltransferase activity"/>
    <property type="evidence" value="ECO:0007669"/>
    <property type="project" value="InterPro"/>
</dbReference>
<organism evidence="5 6">
    <name type="scientific">Planoprotostelium fungivorum</name>
    <dbReference type="NCBI Taxonomy" id="1890364"/>
    <lineage>
        <taxon>Eukaryota</taxon>
        <taxon>Amoebozoa</taxon>
        <taxon>Evosea</taxon>
        <taxon>Variosea</taxon>
        <taxon>Cavosteliida</taxon>
        <taxon>Cavosteliaceae</taxon>
        <taxon>Planoprotostelium</taxon>
    </lineage>
</organism>
<dbReference type="InterPro" id="IPR033749">
    <property type="entry name" value="Polyprenyl_synt_CS"/>
</dbReference>
<feature type="compositionally biased region" description="Low complexity" evidence="4">
    <location>
        <begin position="57"/>
        <end position="68"/>
    </location>
</feature>